<dbReference type="GO" id="GO:0005886">
    <property type="term" value="C:plasma membrane"/>
    <property type="evidence" value="ECO:0007669"/>
    <property type="project" value="UniProtKB-SubCell"/>
</dbReference>
<comment type="similarity">
    <text evidence="2">Belongs to the major facilitator superfamily. EmrB family.</text>
</comment>
<feature type="transmembrane region" description="Helical" evidence="8">
    <location>
        <begin position="139"/>
        <end position="160"/>
    </location>
</feature>
<feature type="transmembrane region" description="Helical" evidence="8">
    <location>
        <begin position="105"/>
        <end position="127"/>
    </location>
</feature>
<name>A0A1M4ZMI0_9GAMM</name>
<dbReference type="Gene3D" id="1.20.1250.20">
    <property type="entry name" value="MFS general substrate transporter like domains"/>
    <property type="match status" value="1"/>
</dbReference>
<evidence type="ECO:0000259" key="9">
    <source>
        <dbReference type="PROSITE" id="PS50850"/>
    </source>
</evidence>
<evidence type="ECO:0000256" key="6">
    <source>
        <dbReference type="ARBA" id="ARBA00022989"/>
    </source>
</evidence>
<evidence type="ECO:0000256" key="8">
    <source>
        <dbReference type="SAM" id="Phobius"/>
    </source>
</evidence>
<protein>
    <submittedName>
        <fullName evidence="10">MFS transporter, DHA2 family, multidrug resistance protein</fullName>
    </submittedName>
</protein>
<feature type="transmembrane region" description="Helical" evidence="8">
    <location>
        <begin position="333"/>
        <end position="353"/>
    </location>
</feature>
<evidence type="ECO:0000256" key="4">
    <source>
        <dbReference type="ARBA" id="ARBA00022475"/>
    </source>
</evidence>
<dbReference type="EMBL" id="FQVA01000001">
    <property type="protein sequence ID" value="SHF19194.1"/>
    <property type="molecule type" value="Genomic_DNA"/>
</dbReference>
<feature type="transmembrane region" description="Helical" evidence="8">
    <location>
        <begin position="80"/>
        <end position="99"/>
    </location>
</feature>
<dbReference type="InterPro" id="IPR004638">
    <property type="entry name" value="EmrB-like"/>
</dbReference>
<feature type="transmembrane region" description="Helical" evidence="8">
    <location>
        <begin position="300"/>
        <end position="321"/>
    </location>
</feature>
<keyword evidence="5 8" id="KW-0812">Transmembrane</keyword>
<comment type="subcellular location">
    <subcellularLocation>
        <location evidence="1">Cell membrane</location>
        <topology evidence="1">Multi-pass membrane protein</topology>
    </subcellularLocation>
</comment>
<evidence type="ECO:0000313" key="10">
    <source>
        <dbReference type="EMBL" id="SHF19194.1"/>
    </source>
</evidence>
<dbReference type="InterPro" id="IPR036259">
    <property type="entry name" value="MFS_trans_sf"/>
</dbReference>
<dbReference type="Pfam" id="PF07690">
    <property type="entry name" value="MFS_1"/>
    <property type="match status" value="1"/>
</dbReference>
<keyword evidence="4" id="KW-1003">Cell membrane</keyword>
<keyword evidence="3" id="KW-0813">Transport</keyword>
<dbReference type="PROSITE" id="PS50850">
    <property type="entry name" value="MFS"/>
    <property type="match status" value="1"/>
</dbReference>
<keyword evidence="11" id="KW-1185">Reference proteome</keyword>
<feature type="transmembrane region" description="Helical" evidence="8">
    <location>
        <begin position="229"/>
        <end position="246"/>
    </location>
</feature>
<feature type="transmembrane region" description="Helical" evidence="8">
    <location>
        <begin position="166"/>
        <end position="188"/>
    </location>
</feature>
<feature type="transmembrane region" description="Helical" evidence="8">
    <location>
        <begin position="267"/>
        <end position="288"/>
    </location>
</feature>
<feature type="domain" description="Major facilitator superfamily (MFS) profile" evidence="9">
    <location>
        <begin position="14"/>
        <end position="494"/>
    </location>
</feature>
<dbReference type="PRINTS" id="PR01036">
    <property type="entry name" value="TCRTETB"/>
</dbReference>
<keyword evidence="6 8" id="KW-1133">Transmembrane helix</keyword>
<dbReference type="NCBIfam" id="TIGR00711">
    <property type="entry name" value="efflux_EmrB"/>
    <property type="match status" value="1"/>
</dbReference>
<dbReference type="Proteomes" id="UP000184170">
    <property type="component" value="Unassembled WGS sequence"/>
</dbReference>
<dbReference type="InterPro" id="IPR011701">
    <property type="entry name" value="MFS"/>
</dbReference>
<feature type="transmembrane region" description="Helical" evidence="8">
    <location>
        <begin position="200"/>
        <end position="217"/>
    </location>
</feature>
<proteinExistence type="inferred from homology"/>
<feature type="transmembrane region" description="Helical" evidence="8">
    <location>
        <begin position="359"/>
        <end position="383"/>
    </location>
</feature>
<evidence type="ECO:0000256" key="7">
    <source>
        <dbReference type="ARBA" id="ARBA00023136"/>
    </source>
</evidence>
<accession>A0A1M4ZMI0</accession>
<evidence type="ECO:0000313" key="11">
    <source>
        <dbReference type="Proteomes" id="UP000184170"/>
    </source>
</evidence>
<dbReference type="GO" id="GO:0022857">
    <property type="term" value="F:transmembrane transporter activity"/>
    <property type="evidence" value="ECO:0007669"/>
    <property type="project" value="InterPro"/>
</dbReference>
<evidence type="ECO:0000256" key="5">
    <source>
        <dbReference type="ARBA" id="ARBA00022692"/>
    </source>
</evidence>
<dbReference type="PANTHER" id="PTHR42718:SF9">
    <property type="entry name" value="MAJOR FACILITATOR SUPERFAMILY MULTIDRUG TRANSPORTER MFSC"/>
    <property type="match status" value="1"/>
</dbReference>
<dbReference type="AlphaFoldDB" id="A0A1M4ZMI0"/>
<dbReference type="STRING" id="494016.SAMN04487965_1591"/>
<organism evidence="10 11">
    <name type="scientific">Microbulbifer donghaiensis</name>
    <dbReference type="NCBI Taxonomy" id="494016"/>
    <lineage>
        <taxon>Bacteria</taxon>
        <taxon>Pseudomonadati</taxon>
        <taxon>Pseudomonadota</taxon>
        <taxon>Gammaproteobacteria</taxon>
        <taxon>Cellvibrionales</taxon>
        <taxon>Microbulbiferaceae</taxon>
        <taxon>Microbulbifer</taxon>
    </lineage>
</organism>
<dbReference type="SUPFAM" id="SSF103473">
    <property type="entry name" value="MFS general substrate transporter"/>
    <property type="match status" value="1"/>
</dbReference>
<dbReference type="InterPro" id="IPR020846">
    <property type="entry name" value="MFS_dom"/>
</dbReference>
<gene>
    <name evidence="10" type="ORF">SAMN04487965_1591</name>
</gene>
<dbReference type="CDD" id="cd17503">
    <property type="entry name" value="MFS_LmrB_MDR_like"/>
    <property type="match status" value="1"/>
</dbReference>
<feature type="transmembrane region" description="Helical" evidence="8">
    <location>
        <begin position="472"/>
        <end position="490"/>
    </location>
</feature>
<evidence type="ECO:0000256" key="1">
    <source>
        <dbReference type="ARBA" id="ARBA00004651"/>
    </source>
</evidence>
<evidence type="ECO:0000256" key="2">
    <source>
        <dbReference type="ARBA" id="ARBA00008537"/>
    </source>
</evidence>
<dbReference type="Gene3D" id="1.20.1720.10">
    <property type="entry name" value="Multidrug resistance protein D"/>
    <property type="match status" value="1"/>
</dbReference>
<keyword evidence="7 8" id="KW-0472">Membrane</keyword>
<reference evidence="11" key="1">
    <citation type="submission" date="2016-11" db="EMBL/GenBank/DDBJ databases">
        <authorList>
            <person name="Varghese N."/>
            <person name="Submissions S."/>
        </authorList>
    </citation>
    <scope>NUCLEOTIDE SEQUENCE [LARGE SCALE GENOMIC DNA]</scope>
    <source>
        <strain evidence="11">CGMCC 1.7063</strain>
    </source>
</reference>
<feature type="transmembrane region" description="Helical" evidence="8">
    <location>
        <begin position="12"/>
        <end position="32"/>
    </location>
</feature>
<dbReference type="PANTHER" id="PTHR42718">
    <property type="entry name" value="MAJOR FACILITATOR SUPERFAMILY MULTIDRUG TRANSPORTER MFSC"/>
    <property type="match status" value="1"/>
</dbReference>
<evidence type="ECO:0000256" key="3">
    <source>
        <dbReference type="ARBA" id="ARBA00022448"/>
    </source>
</evidence>
<sequence length="500" mass="54664">MTAVPMTDGRRRMITVSIMLATIIQVLDTTIANVALPHMQGSLGAGNDQITWVLTSYIVAAAIMTLPVGYLSQRYGRRRLFLWSVAGFTITSMLCGQAGSLNEMIFWRLMQGVFGAALVPLSQATLLDTYPREKHASAMSIWGVGVMIGPILGPTLGGWLTEYYSWRWVFYINLPFGILSLIGIYLYVPEGETRKTRFDALGFGLLALAVGALQMLLDRGEQVHWFESLEIQLYAIASVLGLYLFVVHSLTTKNPFLSPGLFRDRNYVSGLVFIFVVGIILLATMALLPSYLQQWKGYPVVTTGLVLMPRGLGVMLAMMLVGRLLRTIDGRALIFVGMLLVSLSLHFMAGFNLQVSRSVLVWTGILQGMGLGLVFVPISTLAYATLPAQLRGEATALFSLSRNLGSSIGVSIVMAVLTRNLWINQQQLGERLQLSPELLGGLPSAGELGALPANVMQELSRQAAEIAYVNDFQLLMWINLAAIPLVFLLSNPQREVAAAA</sequence>
<dbReference type="RefSeq" id="WP_073273401.1">
    <property type="nucleotide sequence ID" value="NZ_FQVA01000001.1"/>
</dbReference>
<feature type="transmembrane region" description="Helical" evidence="8">
    <location>
        <begin position="52"/>
        <end position="71"/>
    </location>
</feature>